<name>A0A7T8HK84_CALRO</name>
<dbReference type="EMBL" id="CP045897">
    <property type="protein sequence ID" value="QQP51425.1"/>
    <property type="molecule type" value="Genomic_DNA"/>
</dbReference>
<organism evidence="1 2">
    <name type="scientific">Caligus rogercresseyi</name>
    <name type="common">Sea louse</name>
    <dbReference type="NCBI Taxonomy" id="217165"/>
    <lineage>
        <taxon>Eukaryota</taxon>
        <taxon>Metazoa</taxon>
        <taxon>Ecdysozoa</taxon>
        <taxon>Arthropoda</taxon>
        <taxon>Crustacea</taxon>
        <taxon>Multicrustacea</taxon>
        <taxon>Hexanauplia</taxon>
        <taxon>Copepoda</taxon>
        <taxon>Siphonostomatoida</taxon>
        <taxon>Caligidae</taxon>
        <taxon>Caligus</taxon>
    </lineage>
</organism>
<dbReference type="AlphaFoldDB" id="A0A7T8HK84"/>
<proteinExistence type="predicted"/>
<dbReference type="Proteomes" id="UP000595437">
    <property type="component" value="Chromosome 8"/>
</dbReference>
<keyword evidence="2" id="KW-1185">Reference proteome</keyword>
<protein>
    <submittedName>
        <fullName evidence="1">Uncharacterized protein</fullName>
    </submittedName>
</protein>
<dbReference type="OrthoDB" id="6381911at2759"/>
<evidence type="ECO:0000313" key="1">
    <source>
        <dbReference type="EMBL" id="QQP51425.1"/>
    </source>
</evidence>
<evidence type="ECO:0000313" key="2">
    <source>
        <dbReference type="Proteomes" id="UP000595437"/>
    </source>
</evidence>
<reference evidence="2" key="1">
    <citation type="submission" date="2021-01" db="EMBL/GenBank/DDBJ databases">
        <title>Caligus Genome Assembly.</title>
        <authorList>
            <person name="Gallardo-Escarate C."/>
        </authorList>
    </citation>
    <scope>NUCLEOTIDE SEQUENCE [LARGE SCALE GENOMIC DNA]</scope>
</reference>
<gene>
    <name evidence="1" type="ORF">FKW44_012783</name>
</gene>
<sequence length="140" mass="15501">MSALDTPVIATFDLLGVTFNRNLIFGSHREKNIQDVRKRIGSTISRGLLLSEIARAIVIWKLQTSAGVTRSAKFSSSAENTHSPPRAKASKVTQLVINDLARVLLGIRRSDRLRVADLLNRSHFPSVKEIIVKEAVISTR</sequence>
<accession>A0A7T8HK84</accession>